<proteinExistence type="predicted"/>
<protein>
    <submittedName>
        <fullName evidence="2">Uncharacterized protein</fullName>
    </submittedName>
</protein>
<dbReference type="AlphaFoldDB" id="A0A934R650"/>
<dbReference type="Proteomes" id="UP000600139">
    <property type="component" value="Unassembled WGS sequence"/>
</dbReference>
<evidence type="ECO:0000313" key="3">
    <source>
        <dbReference type="Proteomes" id="UP000600139"/>
    </source>
</evidence>
<dbReference type="RefSeq" id="WP_200352599.1">
    <property type="nucleotide sequence ID" value="NZ_BAABHZ010000001.1"/>
</dbReference>
<reference evidence="2" key="1">
    <citation type="submission" date="2021-01" db="EMBL/GenBank/DDBJ databases">
        <title>Modified the classification status of verrucomicrobia.</title>
        <authorList>
            <person name="Feng X."/>
        </authorList>
    </citation>
    <scope>NUCLEOTIDE SEQUENCE</scope>
    <source>
        <strain evidence="2">JCM 18052</strain>
    </source>
</reference>
<evidence type="ECO:0000313" key="2">
    <source>
        <dbReference type="EMBL" id="MBK1817664.1"/>
    </source>
</evidence>
<evidence type="ECO:0000256" key="1">
    <source>
        <dbReference type="SAM" id="SignalP"/>
    </source>
</evidence>
<keyword evidence="1" id="KW-0732">Signal</keyword>
<feature type="chain" id="PRO_5037072772" evidence="1">
    <location>
        <begin position="22"/>
        <end position="134"/>
    </location>
</feature>
<dbReference type="PROSITE" id="PS51257">
    <property type="entry name" value="PROKAR_LIPOPROTEIN"/>
    <property type="match status" value="1"/>
</dbReference>
<feature type="signal peptide" evidence="1">
    <location>
        <begin position="1"/>
        <end position="21"/>
    </location>
</feature>
<gene>
    <name evidence="2" type="ORF">JIN84_18740</name>
</gene>
<accession>A0A934R650</accession>
<comment type="caution">
    <text evidence="2">The sequence shown here is derived from an EMBL/GenBank/DDBJ whole genome shotgun (WGS) entry which is preliminary data.</text>
</comment>
<keyword evidence="3" id="KW-1185">Reference proteome</keyword>
<organism evidence="2 3">
    <name type="scientific">Luteolibacter yonseiensis</name>
    <dbReference type="NCBI Taxonomy" id="1144680"/>
    <lineage>
        <taxon>Bacteria</taxon>
        <taxon>Pseudomonadati</taxon>
        <taxon>Verrucomicrobiota</taxon>
        <taxon>Verrucomicrobiia</taxon>
        <taxon>Verrucomicrobiales</taxon>
        <taxon>Verrucomicrobiaceae</taxon>
        <taxon>Luteolibacter</taxon>
    </lineage>
</organism>
<sequence length="134" mass="14774">MKPIRSFVLLISCVFASCVPAPFPSDGQKADLVSGSSHLAQKRAAWLKEAPRKNTEMDVPRKELPKGLKDMGFAEATVSENYVILPKEGNLREGVLVFTGQVAPIPYLRDLGVEVSDTAYPEIKTLKMRSRTAR</sequence>
<dbReference type="EMBL" id="JAENIK010000012">
    <property type="protein sequence ID" value="MBK1817664.1"/>
    <property type="molecule type" value="Genomic_DNA"/>
</dbReference>
<name>A0A934R650_9BACT</name>